<name>A0A1J7GLP6_LUPAN</name>
<evidence type="ECO:0000256" key="1">
    <source>
        <dbReference type="SAM" id="MobiDB-lite"/>
    </source>
</evidence>
<dbReference type="AlphaFoldDB" id="A0A1J7GLP6"/>
<evidence type="ECO:0000313" key="3">
    <source>
        <dbReference type="Proteomes" id="UP000188354"/>
    </source>
</evidence>
<sequence length="133" mass="15115">MESIWRTCMLKNHRRQREDLEKGFVEDDPKDLLSGVDEMVGFSVKASVYDEHSSKKKEVERMEIGEGEPMDRPSRLDCHDFLLPTHCPLSTSSKAPPGPSNLVDKVTFEEMGNDSGPQTDFTSKPKMNKQKTK</sequence>
<organism evidence="2 3">
    <name type="scientific">Lupinus angustifolius</name>
    <name type="common">Narrow-leaved blue lupine</name>
    <dbReference type="NCBI Taxonomy" id="3871"/>
    <lineage>
        <taxon>Eukaryota</taxon>
        <taxon>Viridiplantae</taxon>
        <taxon>Streptophyta</taxon>
        <taxon>Embryophyta</taxon>
        <taxon>Tracheophyta</taxon>
        <taxon>Spermatophyta</taxon>
        <taxon>Magnoliopsida</taxon>
        <taxon>eudicotyledons</taxon>
        <taxon>Gunneridae</taxon>
        <taxon>Pentapetalae</taxon>
        <taxon>rosids</taxon>
        <taxon>fabids</taxon>
        <taxon>Fabales</taxon>
        <taxon>Fabaceae</taxon>
        <taxon>Papilionoideae</taxon>
        <taxon>50 kb inversion clade</taxon>
        <taxon>genistoids sensu lato</taxon>
        <taxon>core genistoids</taxon>
        <taxon>Genisteae</taxon>
        <taxon>Lupinus</taxon>
    </lineage>
</organism>
<gene>
    <name evidence="2" type="ORF">TanjilG_30922</name>
</gene>
<dbReference type="EMBL" id="CM007371">
    <property type="protein sequence ID" value="OIW01448.1"/>
    <property type="molecule type" value="Genomic_DNA"/>
</dbReference>
<feature type="region of interest" description="Disordered" evidence="1">
    <location>
        <begin position="51"/>
        <end position="133"/>
    </location>
</feature>
<dbReference type="Gramene" id="OIW01448">
    <property type="protein sequence ID" value="OIW01448"/>
    <property type="gene ID" value="TanjilG_30922"/>
</dbReference>
<feature type="compositionally biased region" description="Basic and acidic residues" evidence="1">
    <location>
        <begin position="51"/>
        <end position="80"/>
    </location>
</feature>
<dbReference type="Proteomes" id="UP000188354">
    <property type="component" value="Chromosome LG11"/>
</dbReference>
<accession>A0A1J7GLP6</accession>
<reference evidence="2 3" key="1">
    <citation type="journal article" date="2017" name="Plant Biotechnol. J.">
        <title>A comprehensive draft genome sequence for lupin (Lupinus angustifolius), an emerging health food: insights into plant-microbe interactions and legume evolution.</title>
        <authorList>
            <person name="Hane J.K."/>
            <person name="Ming Y."/>
            <person name="Kamphuis L.G."/>
            <person name="Nelson M.N."/>
            <person name="Garg G."/>
            <person name="Atkins C.A."/>
            <person name="Bayer P.E."/>
            <person name="Bravo A."/>
            <person name="Bringans S."/>
            <person name="Cannon S."/>
            <person name="Edwards D."/>
            <person name="Foley R."/>
            <person name="Gao L.L."/>
            <person name="Harrison M.J."/>
            <person name="Huang W."/>
            <person name="Hurgobin B."/>
            <person name="Li S."/>
            <person name="Liu C.W."/>
            <person name="McGrath A."/>
            <person name="Morahan G."/>
            <person name="Murray J."/>
            <person name="Weller J."/>
            <person name="Jian J."/>
            <person name="Singh K.B."/>
        </authorList>
    </citation>
    <scope>NUCLEOTIDE SEQUENCE [LARGE SCALE GENOMIC DNA]</scope>
    <source>
        <strain evidence="3">cv. Tanjil</strain>
        <tissue evidence="2">Whole plant</tissue>
    </source>
</reference>
<protein>
    <submittedName>
        <fullName evidence="2">Uncharacterized protein</fullName>
    </submittedName>
</protein>
<evidence type="ECO:0000313" key="2">
    <source>
        <dbReference type="EMBL" id="OIW01448.1"/>
    </source>
</evidence>
<proteinExistence type="predicted"/>
<keyword evidence="3" id="KW-1185">Reference proteome</keyword>